<dbReference type="Proteomes" id="UP000294134">
    <property type="component" value="Segment"/>
</dbReference>
<protein>
    <submittedName>
        <fullName evidence="1">Uncharacterized protein</fullName>
    </submittedName>
</protein>
<proteinExistence type="predicted"/>
<sequence length="156" mass="17677">MLHPVISREHFAKLNLPIDNFTYFPENTVDAVLVEKLLLREARWLSRNKAGVLVGYNPEEDIQIGIRLALNQDQKVLDSDIFWTNLTGKGKDDHLDILFSDAMTDIINITRATHSYHMHSTAPRGWAACFGPNGEVEAIGRNYVIGATNIERRFAE</sequence>
<evidence type="ECO:0000313" key="2">
    <source>
        <dbReference type="Proteomes" id="UP000294134"/>
    </source>
</evidence>
<dbReference type="EMBL" id="MK552327">
    <property type="protein sequence ID" value="QBJ02822.1"/>
    <property type="molecule type" value="Genomic_DNA"/>
</dbReference>
<reference evidence="1 2" key="1">
    <citation type="submission" date="2019-02" db="EMBL/GenBank/DDBJ databases">
        <authorList>
            <person name="Frampton R.A."/>
            <person name="Wojtus J.K."/>
            <person name="Fineran P.C."/>
            <person name="Hendrickson H.L."/>
        </authorList>
    </citation>
    <scope>NUCLEOTIDE SEQUENCE [LARGE SCALE GENOMIC DNA]</scope>
</reference>
<name>A0A481W549_9CAUD</name>
<gene>
    <name evidence="1" type="ORF">PSA21_296</name>
</gene>
<evidence type="ECO:0000313" key="1">
    <source>
        <dbReference type="EMBL" id="QBJ02822.1"/>
    </source>
</evidence>
<keyword evidence="2" id="KW-1185">Reference proteome</keyword>
<organism evidence="1 2">
    <name type="scientific">Pseudomonas phage Psa21</name>
    <dbReference type="NCBI Taxonomy" id="2530023"/>
    <lineage>
        <taxon>Viruses</taxon>
        <taxon>Duplodnaviria</taxon>
        <taxon>Heunggongvirae</taxon>
        <taxon>Uroviricota</taxon>
        <taxon>Caudoviricetes</taxon>
        <taxon>Chimalliviridae</taxon>
        <taxon>Tepukevirus</taxon>
        <taxon>Tepukevirus Psa21</taxon>
    </lineage>
</organism>
<accession>A0A481W549</accession>